<proteinExistence type="predicted"/>
<dbReference type="Gene3D" id="1.10.645.10">
    <property type="entry name" value="Cytochrome-c3 Hydrogenase, chain B"/>
    <property type="match status" value="1"/>
</dbReference>
<dbReference type="AlphaFoldDB" id="A0A2S8BBU9"/>
<protein>
    <submittedName>
        <fullName evidence="1">Uncharacterized protein</fullName>
    </submittedName>
</protein>
<evidence type="ECO:0000313" key="1">
    <source>
        <dbReference type="EMBL" id="PQM44137.1"/>
    </source>
</evidence>
<reference evidence="1 2" key="1">
    <citation type="journal article" date="2017" name="Int. J. Syst. Evol. Microbiol.">
        <title>Mycobacterium talmoniae sp. nov., a slowly growing mycobacterium isolated from human respiratory samples.</title>
        <authorList>
            <person name="Davidson R.M."/>
            <person name="DeGroote M.A."/>
            <person name="Marola J.L."/>
            <person name="Buss S."/>
            <person name="Jones V."/>
            <person name="McNeil M.R."/>
            <person name="Freifeld A.G."/>
            <person name="Elaine Epperson L."/>
            <person name="Hasan N.A."/>
            <person name="Jackson M."/>
            <person name="Iwen P.C."/>
            <person name="Salfinger M."/>
            <person name="Strong M."/>
        </authorList>
    </citation>
    <scope>NUCLEOTIDE SEQUENCE [LARGE SCALE GENOMIC DNA]</scope>
    <source>
        <strain evidence="1 2">ATCC BAA-2683</strain>
    </source>
</reference>
<name>A0A2S8BBU9_9MYCO</name>
<dbReference type="InterPro" id="IPR029014">
    <property type="entry name" value="NiFe-Hase_large"/>
</dbReference>
<dbReference type="Proteomes" id="UP000238296">
    <property type="component" value="Unassembled WGS sequence"/>
</dbReference>
<gene>
    <name evidence="1" type="ORF">C1Y40_05705</name>
</gene>
<organism evidence="1 2">
    <name type="scientific">Mycobacterium talmoniae</name>
    <dbReference type="NCBI Taxonomy" id="1858794"/>
    <lineage>
        <taxon>Bacteria</taxon>
        <taxon>Bacillati</taxon>
        <taxon>Actinomycetota</taxon>
        <taxon>Actinomycetes</taxon>
        <taxon>Mycobacteriales</taxon>
        <taxon>Mycobacteriaceae</taxon>
        <taxon>Mycobacterium</taxon>
    </lineage>
</organism>
<dbReference type="EMBL" id="PPEA01000954">
    <property type="protein sequence ID" value="PQM44137.1"/>
    <property type="molecule type" value="Genomic_DNA"/>
</dbReference>
<comment type="caution">
    <text evidence="1">The sequence shown here is derived from an EMBL/GenBank/DDBJ whole genome shotgun (WGS) entry which is preliminary data.</text>
</comment>
<sequence>MRWTEIDVAAELIGHACDRLAELADAPLGAPADSADGLALGWAEAPQGEVLYGLEVRDGVIGRCFARSASLHNMLLFHDVFGGDVFTDFPFIEASFGLCYGGVAM</sequence>
<accession>A0A2S8BBU9</accession>
<evidence type="ECO:0000313" key="2">
    <source>
        <dbReference type="Proteomes" id="UP000238296"/>
    </source>
</evidence>
<dbReference type="SUPFAM" id="SSF56762">
    <property type="entry name" value="HydB/Nqo4-like"/>
    <property type="match status" value="1"/>
</dbReference>